<organism evidence="2 3">
    <name type="scientific">Edaphobacter dinghuensis</name>
    <dbReference type="NCBI Taxonomy" id="1560005"/>
    <lineage>
        <taxon>Bacteria</taxon>
        <taxon>Pseudomonadati</taxon>
        <taxon>Acidobacteriota</taxon>
        <taxon>Terriglobia</taxon>
        <taxon>Terriglobales</taxon>
        <taxon>Acidobacteriaceae</taxon>
        <taxon>Edaphobacter</taxon>
    </lineage>
</organism>
<evidence type="ECO:0000259" key="1">
    <source>
        <dbReference type="Pfam" id="PF03781"/>
    </source>
</evidence>
<gene>
    <name evidence="2" type="ORF">GCM10011585_05340</name>
</gene>
<protein>
    <recommendedName>
        <fullName evidence="1">Sulfatase-modifying factor enzyme-like domain-containing protein</fullName>
    </recommendedName>
</protein>
<feature type="domain" description="Sulfatase-modifying factor enzyme-like" evidence="1">
    <location>
        <begin position="1"/>
        <end position="307"/>
    </location>
</feature>
<proteinExistence type="predicted"/>
<reference evidence="2" key="2">
    <citation type="submission" date="2020-09" db="EMBL/GenBank/DDBJ databases">
        <authorList>
            <person name="Sun Q."/>
            <person name="Zhou Y."/>
        </authorList>
    </citation>
    <scope>NUCLEOTIDE SEQUENCE</scope>
    <source>
        <strain evidence="2">CGMCC 1.12997</strain>
    </source>
</reference>
<dbReference type="Proteomes" id="UP000647241">
    <property type="component" value="Unassembled WGS sequence"/>
</dbReference>
<dbReference type="Gene3D" id="3.90.1580.10">
    <property type="entry name" value="paralog of FGE (formylglycine-generating enzyme)"/>
    <property type="match status" value="1"/>
</dbReference>
<dbReference type="PANTHER" id="PTHR23150:SF19">
    <property type="entry name" value="FORMYLGLYCINE-GENERATING ENZYME"/>
    <property type="match status" value="1"/>
</dbReference>
<dbReference type="PANTHER" id="PTHR23150">
    <property type="entry name" value="SULFATASE MODIFYING FACTOR 1, 2"/>
    <property type="match status" value="1"/>
</dbReference>
<dbReference type="InterPro" id="IPR016187">
    <property type="entry name" value="CTDL_fold"/>
</dbReference>
<dbReference type="EMBL" id="BMGT01000001">
    <property type="protein sequence ID" value="GGG66440.1"/>
    <property type="molecule type" value="Genomic_DNA"/>
</dbReference>
<reference evidence="2" key="1">
    <citation type="journal article" date="2014" name="Int. J. Syst. Evol. Microbiol.">
        <title>Complete genome sequence of Corynebacterium casei LMG S-19264T (=DSM 44701T), isolated from a smear-ripened cheese.</title>
        <authorList>
            <consortium name="US DOE Joint Genome Institute (JGI-PGF)"/>
            <person name="Walter F."/>
            <person name="Albersmeier A."/>
            <person name="Kalinowski J."/>
            <person name="Ruckert C."/>
        </authorList>
    </citation>
    <scope>NUCLEOTIDE SEQUENCE</scope>
    <source>
        <strain evidence="2">CGMCC 1.12997</strain>
    </source>
</reference>
<accession>A0A917H3Q9</accession>
<dbReference type="SUPFAM" id="SSF56436">
    <property type="entry name" value="C-type lectin-like"/>
    <property type="match status" value="1"/>
</dbReference>
<name>A0A917H3Q9_9BACT</name>
<dbReference type="Pfam" id="PF03781">
    <property type="entry name" value="FGE-sulfatase"/>
    <property type="match status" value="1"/>
</dbReference>
<dbReference type="AlphaFoldDB" id="A0A917H3Q9"/>
<dbReference type="InterPro" id="IPR005532">
    <property type="entry name" value="SUMF_dom"/>
</dbReference>
<dbReference type="InterPro" id="IPR042095">
    <property type="entry name" value="SUMF_sf"/>
</dbReference>
<dbReference type="GO" id="GO:0120147">
    <property type="term" value="F:formylglycine-generating oxidase activity"/>
    <property type="evidence" value="ECO:0007669"/>
    <property type="project" value="TreeGrafter"/>
</dbReference>
<keyword evidence="3" id="KW-1185">Reference proteome</keyword>
<dbReference type="InterPro" id="IPR051043">
    <property type="entry name" value="Sulfatase_Mod_Factor_Kinase"/>
</dbReference>
<evidence type="ECO:0000313" key="2">
    <source>
        <dbReference type="EMBL" id="GGG66440.1"/>
    </source>
</evidence>
<comment type="caution">
    <text evidence="2">The sequence shown here is derived from an EMBL/GenBank/DDBJ whole genome shotgun (WGS) entry which is preliminary data.</text>
</comment>
<sequence>MVWIPGGEFSMGSKDPRTLPDGGHEAMSDARPIHRVYVDGFWMDKTDVTNAQFARFVKATGYVTVAERKPRAEDFPGVPHEKLVAGSLVFTPPQNPVSLDDYSQWWSYVPGANWRHPLGPRSNIAGKENYPVVQVAYEDAVAFAKWAGKRLPTEAEWEFAARGGLTGKTYAWGDSMHPDGKWMANTHQGHFPDHDSAEDGHAGIAMVSQYAPNAYGLYDITGNVWQWTSDLYRADYYAKLAVSGKVSQNPQGPETSLDPDEPGAVKRVQRGGSFLCTSQYCSRYIVGTRGKGEVNSATNHVGFRCVKDRSDAVVTKVRECPNNRRALLLHASK</sequence>
<evidence type="ECO:0000313" key="3">
    <source>
        <dbReference type="Proteomes" id="UP000647241"/>
    </source>
</evidence>